<dbReference type="AlphaFoldDB" id="A0A6C0NXP8"/>
<name>A0A6C0NXP8_9BACL</name>
<dbReference type="InterPro" id="IPR032710">
    <property type="entry name" value="NTF2-like_dom_sf"/>
</dbReference>
<organism evidence="1 2">
    <name type="scientific">Paenibacillus rhizovicinus</name>
    <dbReference type="NCBI Taxonomy" id="2704463"/>
    <lineage>
        <taxon>Bacteria</taxon>
        <taxon>Bacillati</taxon>
        <taxon>Bacillota</taxon>
        <taxon>Bacilli</taxon>
        <taxon>Bacillales</taxon>
        <taxon>Paenibacillaceae</taxon>
        <taxon>Paenibacillus</taxon>
    </lineage>
</organism>
<evidence type="ECO:0000313" key="2">
    <source>
        <dbReference type="Proteomes" id="UP000479114"/>
    </source>
</evidence>
<dbReference type="Proteomes" id="UP000479114">
    <property type="component" value="Chromosome"/>
</dbReference>
<protein>
    <submittedName>
        <fullName evidence="1">Ester cyclase</fullName>
    </submittedName>
</protein>
<proteinExistence type="predicted"/>
<sequence length="144" mass="16315">MKAAEIVEEFFARVRSGLDPDAAHSYMAGCVAAHQVTAENEQTVERSPQNYADHVRDMMKAYGAFQLQIKEFLASEDRVYVRWKQTGMHVGEVEGFAPTGKPIIEIASAVYRIANDKIVEYWIQIDREGIRKQLEHNAAEVSQD</sequence>
<dbReference type="Gene3D" id="3.10.450.50">
    <property type="match status" value="1"/>
</dbReference>
<keyword evidence="2" id="KW-1185">Reference proteome</keyword>
<dbReference type="InterPro" id="IPR009959">
    <property type="entry name" value="Cyclase_SnoaL-like"/>
</dbReference>
<reference evidence="1 2" key="1">
    <citation type="submission" date="2020-02" db="EMBL/GenBank/DDBJ databases">
        <title>Paenibacillus sp. nov., isolated from rhizosphere soil of tomato.</title>
        <authorList>
            <person name="Weon H.-Y."/>
            <person name="Lee S.A."/>
        </authorList>
    </citation>
    <scope>NUCLEOTIDE SEQUENCE [LARGE SCALE GENOMIC DNA]</scope>
    <source>
        <strain evidence="1 2">14171R-81</strain>
    </source>
</reference>
<dbReference type="Pfam" id="PF07366">
    <property type="entry name" value="SnoaL"/>
    <property type="match status" value="1"/>
</dbReference>
<dbReference type="GO" id="GO:0030638">
    <property type="term" value="P:polyketide metabolic process"/>
    <property type="evidence" value="ECO:0007669"/>
    <property type="project" value="InterPro"/>
</dbReference>
<dbReference type="EMBL" id="CP048286">
    <property type="protein sequence ID" value="QHW30968.1"/>
    <property type="molecule type" value="Genomic_DNA"/>
</dbReference>
<gene>
    <name evidence="1" type="ORF">GZH47_08965</name>
</gene>
<evidence type="ECO:0000313" key="1">
    <source>
        <dbReference type="EMBL" id="QHW30968.1"/>
    </source>
</evidence>
<dbReference type="RefSeq" id="WP_162639777.1">
    <property type="nucleotide sequence ID" value="NZ_CP048286.1"/>
</dbReference>
<dbReference type="KEGG" id="prz:GZH47_08965"/>
<accession>A0A6C0NXP8</accession>
<dbReference type="SUPFAM" id="SSF54427">
    <property type="entry name" value="NTF2-like"/>
    <property type="match status" value="1"/>
</dbReference>